<feature type="region of interest" description="Disordered" evidence="1">
    <location>
        <begin position="591"/>
        <end position="653"/>
    </location>
</feature>
<feature type="region of interest" description="Disordered" evidence="1">
    <location>
        <begin position="1"/>
        <end position="55"/>
    </location>
</feature>
<sequence length="766" mass="84094">MAPTGLERTQDMRNGNRGARRCRRSDSRPYAQHAPTGGTGALKRRPTQRRGAPVSATKAAAVHQLKLCFVVVLSVIPRTVAPRPRAAYNLALQFHARCLWVLRHAHYSERARAQHAEHHAARSHPLLCGPPNRSADGTCTHVRQRRSDSRPYAQHAPTGGTGALKRRPTQRRGAPVSATNAAAVHQLKLCFVVVLSVIPRTVAPRPRAAYNLALQFHARCLWVLRHAHYSERARAQHAEHHAARSHPLLCGPPNRSADGTCTHVRQRRSDSRPYAQHAPTGGTGALKARAQHAEHHAARSHPLLCGPPNRSADGTCTHVRQRRSDSRPYAQHAPTGGTGALKRRPTQRRGAPVSATKAAAVHQLKLCFVVVLSVIPRTVAPRPRAAYNLALQFHARCLWVLRHAHYSERARAQHAEHHAARSHPLLCGPPNRSADGTCTHVRQRRSDSRPYAQHAPTGGTGALKARAQHAEHHAARSHPLLCGPPNRSADGTCTHVRQRRSDSRPYAQHAPTGGTGALKRRPTQRRGAPVSATNAAAVHQLKLCFVVVLSVIPRTVAPRPRAAYNLALQFHARCLWVLRHAHYSERARAQHAEHHAARSHPLLCGPPNRSADGTCTHVRQRRSDSRPYAQHAPTGGTGALKRRPTQRRGAPVSATNAAAVHQLKLCFVVVLSVIPRTVAPRPRAAYNLALQFHARCLWVLRHAHYSERARAQHAEHHAARSHPLLCGPPNRSADGTCTHVRQRRSDSRPYAQHAPTGGTGALKAYL</sequence>
<protein>
    <submittedName>
        <fullName evidence="2">Uncharacterized protein</fullName>
    </submittedName>
</protein>
<proteinExistence type="predicted"/>
<dbReference type="Proteomes" id="UP000318821">
    <property type="component" value="Unassembled WGS sequence"/>
</dbReference>
<feature type="region of interest" description="Disordered" evidence="1">
    <location>
        <begin position="115"/>
        <end position="177"/>
    </location>
</feature>
<evidence type="ECO:0000256" key="1">
    <source>
        <dbReference type="SAM" id="MobiDB-lite"/>
    </source>
</evidence>
<comment type="caution">
    <text evidence="2">The sequence shown here is derived from an EMBL/GenBank/DDBJ whole genome shotgun (WGS) entry which is preliminary data.</text>
</comment>
<gene>
    <name evidence="2" type="ORF">CGC20_24035</name>
</gene>
<feature type="region of interest" description="Disordered" evidence="1">
    <location>
        <begin position="414"/>
        <end position="530"/>
    </location>
</feature>
<feature type="region of interest" description="Disordered" evidence="1">
    <location>
        <begin position="237"/>
        <end position="353"/>
    </location>
</feature>
<organism evidence="2 3">
    <name type="scientific">Leishmania donovani</name>
    <dbReference type="NCBI Taxonomy" id="5661"/>
    <lineage>
        <taxon>Eukaryota</taxon>
        <taxon>Discoba</taxon>
        <taxon>Euglenozoa</taxon>
        <taxon>Kinetoplastea</taxon>
        <taxon>Metakinetoplastina</taxon>
        <taxon>Trypanosomatida</taxon>
        <taxon>Trypanosomatidae</taxon>
        <taxon>Leishmaniinae</taxon>
        <taxon>Leishmania</taxon>
    </lineage>
</organism>
<name>A0A504XSW8_LEIDO</name>
<evidence type="ECO:0000313" key="2">
    <source>
        <dbReference type="EMBL" id="TPP51786.1"/>
    </source>
</evidence>
<evidence type="ECO:0000313" key="3">
    <source>
        <dbReference type="Proteomes" id="UP000318821"/>
    </source>
</evidence>
<accession>A0A504XSW8</accession>
<feature type="region of interest" description="Disordered" evidence="1">
    <location>
        <begin position="713"/>
        <end position="766"/>
    </location>
</feature>
<dbReference type="AlphaFoldDB" id="A0A504XSW8"/>
<dbReference type="EMBL" id="RHLD01000058">
    <property type="protein sequence ID" value="TPP51786.1"/>
    <property type="molecule type" value="Genomic_DNA"/>
</dbReference>
<reference evidence="3" key="1">
    <citation type="submission" date="2019-02" db="EMBL/GenBank/DDBJ databases">
        <title>FDA dAtabase for Regulatory Grade micrObial Sequences (FDA-ARGOS): Supporting development and validation of Infectious Disease Dx tests.</title>
        <authorList>
            <person name="Duncan R."/>
            <person name="Fisher C."/>
            <person name="Tallon L."/>
            <person name="Sadzewicz L."/>
            <person name="Sengamalay N."/>
            <person name="Ott S."/>
            <person name="Godinez A."/>
            <person name="Nagaraj S."/>
            <person name="Vavikolanu K."/>
            <person name="Vyas G."/>
            <person name="Nadendla S."/>
            <person name="Aluvathingal J."/>
            <person name="Sichtig H."/>
        </authorList>
    </citation>
    <scope>NUCLEOTIDE SEQUENCE [LARGE SCALE GENOMIC DNA]</scope>
    <source>
        <strain evidence="3">FDAARGOS_360</strain>
    </source>
</reference>